<dbReference type="AlphaFoldDB" id="A0AAV0QYE7"/>
<name>A0AAV0QYE7_9ROSI</name>
<keyword evidence="1" id="KW-0472">Membrane</keyword>
<comment type="caution">
    <text evidence="2">The sequence shown here is derived from an EMBL/GenBank/DDBJ whole genome shotgun (WGS) entry which is preliminary data.</text>
</comment>
<proteinExistence type="predicted"/>
<gene>
    <name evidence="2" type="ORF">LITE_LOCUS45348</name>
</gene>
<dbReference type="InterPro" id="IPR004158">
    <property type="entry name" value="DUF247_pln"/>
</dbReference>
<protein>
    <submittedName>
        <fullName evidence="2">Uncharacterized protein</fullName>
    </submittedName>
</protein>
<feature type="transmembrane region" description="Helical" evidence="1">
    <location>
        <begin position="429"/>
        <end position="453"/>
    </location>
</feature>
<accession>A0AAV0QYE7</accession>
<dbReference type="Pfam" id="PF03140">
    <property type="entry name" value="DUF247"/>
    <property type="match status" value="1"/>
</dbReference>
<dbReference type="PANTHER" id="PTHR31170">
    <property type="entry name" value="BNAC04G53230D PROTEIN"/>
    <property type="match status" value="1"/>
</dbReference>
<keyword evidence="3" id="KW-1185">Reference proteome</keyword>
<organism evidence="2 3">
    <name type="scientific">Linum tenue</name>
    <dbReference type="NCBI Taxonomy" id="586396"/>
    <lineage>
        <taxon>Eukaryota</taxon>
        <taxon>Viridiplantae</taxon>
        <taxon>Streptophyta</taxon>
        <taxon>Embryophyta</taxon>
        <taxon>Tracheophyta</taxon>
        <taxon>Spermatophyta</taxon>
        <taxon>Magnoliopsida</taxon>
        <taxon>eudicotyledons</taxon>
        <taxon>Gunneridae</taxon>
        <taxon>Pentapetalae</taxon>
        <taxon>rosids</taxon>
        <taxon>fabids</taxon>
        <taxon>Malpighiales</taxon>
        <taxon>Linaceae</taxon>
        <taxon>Linum</taxon>
    </lineage>
</organism>
<evidence type="ECO:0000256" key="1">
    <source>
        <dbReference type="SAM" id="Phobius"/>
    </source>
</evidence>
<dbReference type="PANTHER" id="PTHR31170:SF25">
    <property type="entry name" value="BNAA09G04570D PROTEIN"/>
    <property type="match status" value="1"/>
</dbReference>
<evidence type="ECO:0000313" key="2">
    <source>
        <dbReference type="EMBL" id="CAI0549921.1"/>
    </source>
</evidence>
<keyword evidence="1" id="KW-1133">Transmembrane helix</keyword>
<dbReference type="Proteomes" id="UP001154282">
    <property type="component" value="Unassembled WGS sequence"/>
</dbReference>
<dbReference type="EMBL" id="CAMGYJ010000010">
    <property type="protein sequence ID" value="CAI0549921.1"/>
    <property type="molecule type" value="Genomic_DNA"/>
</dbReference>
<keyword evidence="1" id="KW-0812">Transmembrane</keyword>
<evidence type="ECO:0000313" key="3">
    <source>
        <dbReference type="Proteomes" id="UP001154282"/>
    </source>
</evidence>
<sequence>MDGAKAGSGEVPELLLQKIKAGLAKVSPRSTSWSIFTVPNKLRSVKAGAYDPHILSIGPFHHGRQNLAGMQTHKWRYTLSLLERTQDAIPTMESCLKAILGFDHEIRACYAEPITHEPAELAEILFLDGCFILELFLRYSNNEPNLNHGDLQNDPIFTTSWIISTLQRDMALLENQIPFFVLEWLFDYTVRRSSSRVDSLPDIALGFFKSAISGSLPRNPAQSTAAAATNFQGRETIRMERRQSTKHLLHLIHTSYRPSSPKAEARLQIGAPAAPSAFVPSVGELCAAGIQVQMQRKPTKSMLDLKFKNGVLKIPPLRIHDSTDALFRNLVAFEQCFHGCPQYITSYVLLMDRLVYTMDDVELLEQSMILENYLGSRAEAADLFDSICKQIGIQDFYFPVLCDELNEFYCRRWTSCWVDLRRNYFTSKWTLASVFAAFLLLTMALLQTLYTVLSYYSYRK</sequence>
<reference evidence="2" key="1">
    <citation type="submission" date="2022-08" db="EMBL/GenBank/DDBJ databases">
        <authorList>
            <person name="Gutierrez-Valencia J."/>
        </authorList>
    </citation>
    <scope>NUCLEOTIDE SEQUENCE</scope>
</reference>